<protein>
    <submittedName>
        <fullName evidence="2">Uncharacterized protein</fullName>
    </submittedName>
</protein>
<accession>A0ABY8QNR8</accession>
<feature type="transmembrane region" description="Helical" evidence="1">
    <location>
        <begin position="28"/>
        <end position="50"/>
    </location>
</feature>
<keyword evidence="1" id="KW-0812">Transmembrane</keyword>
<keyword evidence="3" id="KW-1185">Reference proteome</keyword>
<sequence>MSTNNRPPAAPRSALTVQYDPGRAARQLVGFGAATLIMIGLAALGVWMIVASLSQMATAGKVIGCGFGVFFILVAVVTLVGAAEVLSRIIQWSRQADPLLSFDAVGISGLVLVGGRRAGVDADPIAWSDIESIKLEGQAPRARRSSNLANLDVDHRIGQAAKRGLDRTAGLGLGMRDGRRWILVELVDGRSANRDLTLPIGPASFARLAPQIADHVRRHDARILLQGAIDS</sequence>
<evidence type="ECO:0000313" key="2">
    <source>
        <dbReference type="EMBL" id="WGW10605.1"/>
    </source>
</evidence>
<reference evidence="2 3" key="1">
    <citation type="submission" date="2023-05" db="EMBL/GenBank/DDBJ databases">
        <title>Lithophilousrod everest ZFBP1038 complete genpme.</title>
        <authorList>
            <person name="Tian M."/>
        </authorList>
    </citation>
    <scope>NUCLEOTIDE SEQUENCE [LARGE SCALE GENOMIC DNA]</scope>
    <source>
        <strain evidence="2 3">ZFBP1038</strain>
    </source>
</reference>
<proteinExistence type="predicted"/>
<gene>
    <name evidence="2" type="ORF">LWF01_10690</name>
</gene>
<dbReference type="EMBL" id="CP090958">
    <property type="protein sequence ID" value="WGW10605.1"/>
    <property type="molecule type" value="Genomic_DNA"/>
</dbReference>
<organism evidence="2 3">
    <name type="scientific">Saxibacter everestensis</name>
    <dbReference type="NCBI Taxonomy" id="2909229"/>
    <lineage>
        <taxon>Bacteria</taxon>
        <taxon>Bacillati</taxon>
        <taxon>Actinomycetota</taxon>
        <taxon>Actinomycetes</taxon>
        <taxon>Micrococcales</taxon>
        <taxon>Brevibacteriaceae</taxon>
        <taxon>Saxibacter</taxon>
    </lineage>
</organism>
<dbReference type="RefSeq" id="WP_349637386.1">
    <property type="nucleotide sequence ID" value="NZ_CP090958.1"/>
</dbReference>
<evidence type="ECO:0000256" key="1">
    <source>
        <dbReference type="SAM" id="Phobius"/>
    </source>
</evidence>
<dbReference type="Proteomes" id="UP001209083">
    <property type="component" value="Chromosome"/>
</dbReference>
<keyword evidence="1" id="KW-0472">Membrane</keyword>
<evidence type="ECO:0000313" key="3">
    <source>
        <dbReference type="Proteomes" id="UP001209083"/>
    </source>
</evidence>
<name>A0ABY8QNR8_9MICO</name>
<keyword evidence="1" id="KW-1133">Transmembrane helix</keyword>
<feature type="transmembrane region" description="Helical" evidence="1">
    <location>
        <begin position="62"/>
        <end position="83"/>
    </location>
</feature>